<evidence type="ECO:0000313" key="2">
    <source>
        <dbReference type="Proteomes" id="UP001487740"/>
    </source>
</evidence>
<reference evidence="1 2" key="1">
    <citation type="submission" date="2023-03" db="EMBL/GenBank/DDBJ databases">
        <title>High-quality genome of Scylla paramamosain provides insights in environmental adaptation.</title>
        <authorList>
            <person name="Zhang L."/>
        </authorList>
    </citation>
    <scope>NUCLEOTIDE SEQUENCE [LARGE SCALE GENOMIC DNA]</scope>
    <source>
        <strain evidence="1">LZ_2023a</strain>
        <tissue evidence="1">Muscle</tissue>
    </source>
</reference>
<protein>
    <submittedName>
        <fullName evidence="1">Uncharacterized protein</fullName>
    </submittedName>
</protein>
<sequence length="164" mass="17557">MSLGSGRGSEVGGCQWGGWTRWQFPYIKAQDVMDGPVSAAGTLASRVRSYSSTPLSCLSLLLEEAVVDSAGNTIEPFNIVSPLGGEYRYLPVAPLAELPRAVGGQEEEEEEVLTGEIRQESPWSVMLADDVVMGCGRREGEEAALEGGDVHWRGGIGSEQEQVI</sequence>
<name>A0AAW0UH33_SCYPA</name>
<gene>
    <name evidence="1" type="ORF">O3P69_004289</name>
</gene>
<dbReference type="EMBL" id="JARAKH010000012">
    <property type="protein sequence ID" value="KAK8399121.1"/>
    <property type="molecule type" value="Genomic_DNA"/>
</dbReference>
<accession>A0AAW0UH33</accession>
<dbReference type="AlphaFoldDB" id="A0AAW0UH33"/>
<comment type="caution">
    <text evidence="1">The sequence shown here is derived from an EMBL/GenBank/DDBJ whole genome shotgun (WGS) entry which is preliminary data.</text>
</comment>
<organism evidence="1 2">
    <name type="scientific">Scylla paramamosain</name>
    <name type="common">Mud crab</name>
    <dbReference type="NCBI Taxonomy" id="85552"/>
    <lineage>
        <taxon>Eukaryota</taxon>
        <taxon>Metazoa</taxon>
        <taxon>Ecdysozoa</taxon>
        <taxon>Arthropoda</taxon>
        <taxon>Crustacea</taxon>
        <taxon>Multicrustacea</taxon>
        <taxon>Malacostraca</taxon>
        <taxon>Eumalacostraca</taxon>
        <taxon>Eucarida</taxon>
        <taxon>Decapoda</taxon>
        <taxon>Pleocyemata</taxon>
        <taxon>Brachyura</taxon>
        <taxon>Eubrachyura</taxon>
        <taxon>Portunoidea</taxon>
        <taxon>Portunidae</taxon>
        <taxon>Portuninae</taxon>
        <taxon>Scylla</taxon>
    </lineage>
</organism>
<keyword evidence="2" id="KW-1185">Reference proteome</keyword>
<proteinExistence type="predicted"/>
<dbReference type="Proteomes" id="UP001487740">
    <property type="component" value="Unassembled WGS sequence"/>
</dbReference>
<evidence type="ECO:0000313" key="1">
    <source>
        <dbReference type="EMBL" id="KAK8399121.1"/>
    </source>
</evidence>